<reference evidence="2" key="1">
    <citation type="journal article" date="2017" name="Front. Plant Sci.">
        <title>Climate Clever Clovers: New Paradigm to Reduce the Environmental Footprint of Ruminants by Breeding Low Methanogenic Forages Utilizing Haplotype Variation.</title>
        <authorList>
            <person name="Kaur P."/>
            <person name="Appels R."/>
            <person name="Bayer P.E."/>
            <person name="Keeble-Gagnere G."/>
            <person name="Wang J."/>
            <person name="Hirakawa H."/>
            <person name="Shirasawa K."/>
            <person name="Vercoe P."/>
            <person name="Stefanova K."/>
            <person name="Durmic Z."/>
            <person name="Nichols P."/>
            <person name="Revell C."/>
            <person name="Isobe S.N."/>
            <person name="Edwards D."/>
            <person name="Erskine W."/>
        </authorList>
    </citation>
    <scope>NUCLEOTIDE SEQUENCE [LARGE SCALE GENOMIC DNA]</scope>
    <source>
        <strain evidence="2">cv. Daliak</strain>
    </source>
</reference>
<dbReference type="AlphaFoldDB" id="A0A2Z6P0V6"/>
<keyword evidence="2" id="KW-1185">Reference proteome</keyword>
<name>A0A2Z6P0V6_TRISU</name>
<organism evidence="1 2">
    <name type="scientific">Trifolium subterraneum</name>
    <name type="common">Subterranean clover</name>
    <dbReference type="NCBI Taxonomy" id="3900"/>
    <lineage>
        <taxon>Eukaryota</taxon>
        <taxon>Viridiplantae</taxon>
        <taxon>Streptophyta</taxon>
        <taxon>Embryophyta</taxon>
        <taxon>Tracheophyta</taxon>
        <taxon>Spermatophyta</taxon>
        <taxon>Magnoliopsida</taxon>
        <taxon>eudicotyledons</taxon>
        <taxon>Gunneridae</taxon>
        <taxon>Pentapetalae</taxon>
        <taxon>rosids</taxon>
        <taxon>fabids</taxon>
        <taxon>Fabales</taxon>
        <taxon>Fabaceae</taxon>
        <taxon>Papilionoideae</taxon>
        <taxon>50 kb inversion clade</taxon>
        <taxon>NPAAA clade</taxon>
        <taxon>Hologalegina</taxon>
        <taxon>IRL clade</taxon>
        <taxon>Trifolieae</taxon>
        <taxon>Trifolium</taxon>
    </lineage>
</organism>
<protein>
    <submittedName>
        <fullName evidence="1">Uncharacterized protein</fullName>
    </submittedName>
</protein>
<dbReference type="EMBL" id="DF973940">
    <property type="protein sequence ID" value="GAU42790.1"/>
    <property type="molecule type" value="Genomic_DNA"/>
</dbReference>
<gene>
    <name evidence="1" type="ORF">TSUD_34340</name>
</gene>
<evidence type="ECO:0000313" key="1">
    <source>
        <dbReference type="EMBL" id="GAU42790.1"/>
    </source>
</evidence>
<accession>A0A2Z6P0V6</accession>
<proteinExistence type="predicted"/>
<evidence type="ECO:0000313" key="2">
    <source>
        <dbReference type="Proteomes" id="UP000242715"/>
    </source>
</evidence>
<dbReference type="Proteomes" id="UP000242715">
    <property type="component" value="Unassembled WGS sequence"/>
</dbReference>
<sequence>MALFLNNNEIEEIPIIQNNELRNRSNSEILHDHKPATQINTNTGNKNFFPLLFLLDFNLTPPIRLLRIRFSFELLRAIWPRKELKGSAQTMICWGFGGGWDCEMRNGLRLQRRESMLSFEIGNGKVRFEIEGKDWVVKM</sequence>